<dbReference type="FunFam" id="2.60.40.10:FF:000032">
    <property type="entry name" value="palladin isoform X1"/>
    <property type="match status" value="1"/>
</dbReference>
<keyword evidence="9" id="KW-1185">Reference proteome</keyword>
<dbReference type="Pfam" id="PF00047">
    <property type="entry name" value="ig"/>
    <property type="match status" value="1"/>
</dbReference>
<dbReference type="CDD" id="cd00057">
    <property type="entry name" value="FA58C"/>
    <property type="match status" value="1"/>
</dbReference>
<dbReference type="InterPro" id="IPR008979">
    <property type="entry name" value="Galactose-bd-like_sf"/>
</dbReference>
<keyword evidence="5" id="KW-0472">Membrane</keyword>
<dbReference type="InterPro" id="IPR036179">
    <property type="entry name" value="Ig-like_dom_sf"/>
</dbReference>
<dbReference type="CDD" id="cd00096">
    <property type="entry name" value="Ig"/>
    <property type="match status" value="1"/>
</dbReference>
<dbReference type="SUPFAM" id="SSF49785">
    <property type="entry name" value="Galactose-binding domain-like"/>
    <property type="match status" value="1"/>
</dbReference>
<dbReference type="InterPro" id="IPR013151">
    <property type="entry name" value="Immunoglobulin_dom"/>
</dbReference>
<dbReference type="InterPro" id="IPR007110">
    <property type="entry name" value="Ig-like_dom"/>
</dbReference>
<evidence type="ECO:0000313" key="9">
    <source>
        <dbReference type="Proteomes" id="UP000515163"/>
    </source>
</evidence>
<dbReference type="Pfam" id="PF00754">
    <property type="entry name" value="F5_F8_type_C"/>
    <property type="match status" value="1"/>
</dbReference>
<dbReference type="RefSeq" id="XP_031569357.1">
    <property type="nucleotide sequence ID" value="XM_031713497.1"/>
</dbReference>
<sequence length="566" mass="62832">MKYTIIGALLLEFLSLSHVKGCVNVRPLGVANRTMVPDIKMSSSSSFRESVDYLTAKHGRLYTSRAWCPASLGGDDWLQVDMGNYYNVCGVATQGKEYRTDEWATNYTLSISLDGVTWVEYNEDNRLKVFAGNIDGVSVVRQNVTSVWARYVRFYPRGYQLWPCLRVEIYVEFSPPIITIKPETQTIAVGNHLLLNCLSKGSPKPKVTWSLNGNDIIFGEVLLNGSLLVKSVENDKNFEGEYRCVATNKEGSASRNAVVIVHEKPKILNSLPSYSPYLRGKTAVLSCYGVGDPVPSITWTKDGSPHIPRGTIHADGHVLVISQISARDQGVYRCVLSNYLGFAMSATNLTILDRPTIDTVRTRKTIRAILYHTINIGCYGNSILPLTYTWTKNKVAVTDSDNHGNNMVRVFGNLLIITPNEPRDYGTYVCHVNNTVDTAMFEIEVVPFHHETNQSAGTFAALSNSPSSCEARLGIIISLVIVFLLSLALNLRLIYRYRQMKNASKASLKSISLGKKMNAEGSNLMKDTEIAWDNLIPAGHGGPFVNAGIERDTEPAIHYRKQVDDD</sequence>
<dbReference type="OrthoDB" id="6159398at2759"/>
<dbReference type="PANTHER" id="PTHR12231">
    <property type="entry name" value="CTX-RELATED TYPE I TRANSMEMBRANE PROTEIN"/>
    <property type="match status" value="1"/>
</dbReference>
<proteinExistence type="predicted"/>
<gene>
    <name evidence="10" type="primary">LOC116303885</name>
</gene>
<dbReference type="AlphaFoldDB" id="A0A6P8IR57"/>
<accession>A0A6P8IR57</accession>
<organism evidence="9 10">
    <name type="scientific">Actinia tenebrosa</name>
    <name type="common">Australian red waratah sea anemone</name>
    <dbReference type="NCBI Taxonomy" id="6105"/>
    <lineage>
        <taxon>Eukaryota</taxon>
        <taxon>Metazoa</taxon>
        <taxon>Cnidaria</taxon>
        <taxon>Anthozoa</taxon>
        <taxon>Hexacorallia</taxon>
        <taxon>Actiniaria</taxon>
        <taxon>Actiniidae</taxon>
        <taxon>Actinia</taxon>
    </lineage>
</organism>
<dbReference type="InterPro" id="IPR051170">
    <property type="entry name" value="Neural/epithelial_adhesion"/>
</dbReference>
<dbReference type="InterPro" id="IPR003599">
    <property type="entry name" value="Ig_sub"/>
</dbReference>
<dbReference type="InterPro" id="IPR013783">
    <property type="entry name" value="Ig-like_fold"/>
</dbReference>
<dbReference type="Proteomes" id="UP000515163">
    <property type="component" value="Unplaced"/>
</dbReference>
<keyword evidence="5" id="KW-0812">Transmembrane</keyword>
<feature type="signal peptide" evidence="6">
    <location>
        <begin position="1"/>
        <end position="21"/>
    </location>
</feature>
<keyword evidence="1 6" id="KW-0732">Signal</keyword>
<dbReference type="SMART" id="SM00408">
    <property type="entry name" value="IGc2"/>
    <property type="match status" value="3"/>
</dbReference>
<feature type="transmembrane region" description="Helical" evidence="5">
    <location>
        <begin position="473"/>
        <end position="495"/>
    </location>
</feature>
<dbReference type="SMART" id="SM00409">
    <property type="entry name" value="IG"/>
    <property type="match status" value="3"/>
</dbReference>
<dbReference type="Gene3D" id="2.60.40.10">
    <property type="entry name" value="Immunoglobulins"/>
    <property type="match status" value="3"/>
</dbReference>
<dbReference type="PROSITE" id="PS50835">
    <property type="entry name" value="IG_LIKE"/>
    <property type="match status" value="3"/>
</dbReference>
<evidence type="ECO:0000256" key="4">
    <source>
        <dbReference type="ARBA" id="ARBA00023319"/>
    </source>
</evidence>
<evidence type="ECO:0000259" key="7">
    <source>
        <dbReference type="PROSITE" id="PS50022"/>
    </source>
</evidence>
<reference evidence="10" key="1">
    <citation type="submission" date="2025-08" db="UniProtKB">
        <authorList>
            <consortium name="RefSeq"/>
        </authorList>
    </citation>
    <scope>IDENTIFICATION</scope>
    <source>
        <tissue evidence="10">Tentacle</tissue>
    </source>
</reference>
<keyword evidence="3" id="KW-1015">Disulfide bond</keyword>
<dbReference type="InterPro" id="IPR003598">
    <property type="entry name" value="Ig_sub2"/>
</dbReference>
<evidence type="ECO:0000256" key="1">
    <source>
        <dbReference type="ARBA" id="ARBA00022729"/>
    </source>
</evidence>
<dbReference type="InParanoid" id="A0A6P8IR57"/>
<evidence type="ECO:0000256" key="5">
    <source>
        <dbReference type="SAM" id="Phobius"/>
    </source>
</evidence>
<dbReference type="PROSITE" id="PS01285">
    <property type="entry name" value="FA58C_1"/>
    <property type="match status" value="1"/>
</dbReference>
<feature type="domain" description="Ig-like" evidence="8">
    <location>
        <begin position="355"/>
        <end position="446"/>
    </location>
</feature>
<keyword evidence="2" id="KW-0677">Repeat</keyword>
<name>A0A6P8IR57_ACTTE</name>
<dbReference type="Gene3D" id="2.60.120.260">
    <property type="entry name" value="Galactose-binding domain-like"/>
    <property type="match status" value="1"/>
</dbReference>
<evidence type="ECO:0000256" key="3">
    <source>
        <dbReference type="ARBA" id="ARBA00023157"/>
    </source>
</evidence>
<dbReference type="InterPro" id="IPR000421">
    <property type="entry name" value="FA58C"/>
</dbReference>
<feature type="domain" description="Ig-like" evidence="8">
    <location>
        <begin position="265"/>
        <end position="350"/>
    </location>
</feature>
<evidence type="ECO:0000256" key="6">
    <source>
        <dbReference type="SAM" id="SignalP"/>
    </source>
</evidence>
<feature type="domain" description="Ig-like" evidence="8">
    <location>
        <begin position="176"/>
        <end position="260"/>
    </location>
</feature>
<evidence type="ECO:0000256" key="2">
    <source>
        <dbReference type="ARBA" id="ARBA00022737"/>
    </source>
</evidence>
<feature type="chain" id="PRO_5028050387" evidence="6">
    <location>
        <begin position="22"/>
        <end position="566"/>
    </location>
</feature>
<feature type="domain" description="F5/8 type C" evidence="7">
    <location>
        <begin position="22"/>
        <end position="172"/>
    </location>
</feature>
<keyword evidence="5" id="KW-1133">Transmembrane helix</keyword>
<dbReference type="PROSITE" id="PS50022">
    <property type="entry name" value="FA58C_3"/>
    <property type="match status" value="1"/>
</dbReference>
<dbReference type="SUPFAM" id="SSF48726">
    <property type="entry name" value="Immunoglobulin"/>
    <property type="match status" value="3"/>
</dbReference>
<evidence type="ECO:0000259" key="8">
    <source>
        <dbReference type="PROSITE" id="PS50835"/>
    </source>
</evidence>
<keyword evidence="4" id="KW-0393">Immunoglobulin domain</keyword>
<evidence type="ECO:0000313" key="10">
    <source>
        <dbReference type="RefSeq" id="XP_031569357.1"/>
    </source>
</evidence>
<dbReference type="SMART" id="SM00231">
    <property type="entry name" value="FA58C"/>
    <property type="match status" value="1"/>
</dbReference>
<dbReference type="KEGG" id="aten:116303885"/>
<dbReference type="PANTHER" id="PTHR12231:SF273">
    <property type="entry name" value="TITIN HOMOLOG ISOFORM X1"/>
    <property type="match status" value="1"/>
</dbReference>
<protein>
    <submittedName>
        <fullName evidence="10">Hemicentin-1-like</fullName>
    </submittedName>
</protein>
<dbReference type="GeneID" id="116303885"/>
<dbReference type="Pfam" id="PF13927">
    <property type="entry name" value="Ig_3"/>
    <property type="match status" value="2"/>
</dbReference>